<dbReference type="InterPro" id="IPR003658">
    <property type="entry name" value="Anti-sigma_ant"/>
</dbReference>
<reference evidence="4 5" key="1">
    <citation type="submission" date="2018-12" db="EMBL/GenBank/DDBJ databases">
        <title>Genome Sequence of Candidatus Viridilinea halotolerans isolated from saline sulfide-rich spring.</title>
        <authorList>
            <person name="Grouzdev D.S."/>
            <person name="Burganskaya E.I."/>
            <person name="Krutkina M.S."/>
            <person name="Sukhacheva M.V."/>
            <person name="Gorlenko V.M."/>
        </authorList>
    </citation>
    <scope>NUCLEOTIDE SEQUENCE [LARGE SCALE GENOMIC DNA]</scope>
    <source>
        <strain evidence="4">Chok-6</strain>
    </source>
</reference>
<organism evidence="4 5">
    <name type="scientific">Candidatus Viridilinea halotolerans</name>
    <dbReference type="NCBI Taxonomy" id="2491704"/>
    <lineage>
        <taxon>Bacteria</taxon>
        <taxon>Bacillati</taxon>
        <taxon>Chloroflexota</taxon>
        <taxon>Chloroflexia</taxon>
        <taxon>Chloroflexales</taxon>
        <taxon>Chloroflexineae</taxon>
        <taxon>Oscillochloridaceae</taxon>
        <taxon>Candidatus Viridilinea</taxon>
    </lineage>
</organism>
<dbReference type="PANTHER" id="PTHR33495:SF2">
    <property type="entry name" value="ANTI-SIGMA FACTOR ANTAGONIST TM_1081-RELATED"/>
    <property type="match status" value="1"/>
</dbReference>
<evidence type="ECO:0000313" key="4">
    <source>
        <dbReference type="EMBL" id="RRR78017.1"/>
    </source>
</evidence>
<evidence type="ECO:0000313" key="5">
    <source>
        <dbReference type="Proteomes" id="UP000280307"/>
    </source>
</evidence>
<dbReference type="PROSITE" id="PS50801">
    <property type="entry name" value="STAS"/>
    <property type="match status" value="1"/>
</dbReference>
<name>A0A426UBN0_9CHLR</name>
<comment type="caution">
    <text evidence="4">The sequence shown here is derived from an EMBL/GenBank/DDBJ whole genome shotgun (WGS) entry which is preliminary data.</text>
</comment>
<proteinExistence type="inferred from homology"/>
<dbReference type="AlphaFoldDB" id="A0A426UBN0"/>
<dbReference type="InterPro" id="IPR036513">
    <property type="entry name" value="STAS_dom_sf"/>
</dbReference>
<evidence type="ECO:0000256" key="1">
    <source>
        <dbReference type="ARBA" id="ARBA00009013"/>
    </source>
</evidence>
<gene>
    <name evidence="4" type="ORF">EI684_00830</name>
</gene>
<comment type="similarity">
    <text evidence="1 2">Belongs to the anti-sigma-factor antagonist family.</text>
</comment>
<dbReference type="PANTHER" id="PTHR33495">
    <property type="entry name" value="ANTI-SIGMA FACTOR ANTAGONIST TM_1081-RELATED-RELATED"/>
    <property type="match status" value="1"/>
</dbReference>
<dbReference type="NCBIfam" id="TIGR00377">
    <property type="entry name" value="ant_ant_sig"/>
    <property type="match status" value="1"/>
</dbReference>
<accession>A0A426UBN0</accession>
<dbReference type="CDD" id="cd07043">
    <property type="entry name" value="STAS_anti-anti-sigma_factors"/>
    <property type="match status" value="1"/>
</dbReference>
<dbReference type="GO" id="GO:0043856">
    <property type="term" value="F:anti-sigma factor antagonist activity"/>
    <property type="evidence" value="ECO:0007669"/>
    <property type="project" value="InterPro"/>
</dbReference>
<dbReference type="Proteomes" id="UP000280307">
    <property type="component" value="Unassembled WGS sequence"/>
</dbReference>
<sequence length="113" mass="12489">MEMTTRLSGDVNILELGGRFDTNTVPPVAAWLEQATTIPGARVLVNLAGTTFVDSTALATLVQAMKRCQQYKGTLLLCGMRRPVYMIFELTRLDKAFSIYPDEEEAMQALTNS</sequence>
<dbReference type="Gene3D" id="3.30.750.24">
    <property type="entry name" value="STAS domain"/>
    <property type="match status" value="1"/>
</dbReference>
<feature type="domain" description="STAS" evidence="3">
    <location>
        <begin position="1"/>
        <end position="110"/>
    </location>
</feature>
<dbReference type="SUPFAM" id="SSF52091">
    <property type="entry name" value="SpoIIaa-like"/>
    <property type="match status" value="1"/>
</dbReference>
<protein>
    <recommendedName>
        <fullName evidence="2">Anti-sigma factor antagonist</fullName>
    </recommendedName>
</protein>
<dbReference type="EMBL" id="RSAS01000034">
    <property type="protein sequence ID" value="RRR78017.1"/>
    <property type="molecule type" value="Genomic_DNA"/>
</dbReference>
<evidence type="ECO:0000259" key="3">
    <source>
        <dbReference type="PROSITE" id="PS50801"/>
    </source>
</evidence>
<dbReference type="InterPro" id="IPR002645">
    <property type="entry name" value="STAS_dom"/>
</dbReference>
<dbReference type="Pfam" id="PF01740">
    <property type="entry name" value="STAS"/>
    <property type="match status" value="1"/>
</dbReference>
<evidence type="ECO:0000256" key="2">
    <source>
        <dbReference type="RuleBase" id="RU003749"/>
    </source>
</evidence>